<reference evidence="3" key="1">
    <citation type="submission" date="2021-01" db="EMBL/GenBank/DDBJ databases">
        <authorList>
            <person name="Corre E."/>
            <person name="Pelletier E."/>
            <person name="Niang G."/>
            <person name="Scheremetjew M."/>
            <person name="Finn R."/>
            <person name="Kale V."/>
            <person name="Holt S."/>
            <person name="Cochrane G."/>
            <person name="Meng A."/>
            <person name="Brown T."/>
            <person name="Cohen L."/>
        </authorList>
    </citation>
    <scope>NUCLEOTIDE SEQUENCE</scope>
    <source>
        <strain evidence="3">Isolate 1302-5</strain>
    </source>
</reference>
<feature type="region of interest" description="Disordered" evidence="1">
    <location>
        <begin position="431"/>
        <end position="461"/>
    </location>
</feature>
<dbReference type="CDD" id="cd18042">
    <property type="entry name" value="DEXXQc_SETX"/>
    <property type="match status" value="1"/>
</dbReference>
<organism evidence="3">
    <name type="scientific">Odontella aurita</name>
    <dbReference type="NCBI Taxonomy" id="265563"/>
    <lineage>
        <taxon>Eukaryota</taxon>
        <taxon>Sar</taxon>
        <taxon>Stramenopiles</taxon>
        <taxon>Ochrophyta</taxon>
        <taxon>Bacillariophyta</taxon>
        <taxon>Mediophyceae</taxon>
        <taxon>Biddulphiophycidae</taxon>
        <taxon>Eupodiscales</taxon>
        <taxon>Odontellaceae</taxon>
        <taxon>Odontella</taxon>
    </lineage>
</organism>
<feature type="compositionally biased region" description="Low complexity" evidence="1">
    <location>
        <begin position="438"/>
        <end position="447"/>
    </location>
</feature>
<proteinExistence type="predicted"/>
<feature type="compositionally biased region" description="Low complexity" evidence="1">
    <location>
        <begin position="178"/>
        <end position="204"/>
    </location>
</feature>
<dbReference type="GO" id="GO:0004386">
    <property type="term" value="F:helicase activity"/>
    <property type="evidence" value="ECO:0007669"/>
    <property type="project" value="InterPro"/>
</dbReference>
<dbReference type="FunFam" id="3.40.50.300:FF:002371">
    <property type="entry name" value="Predicted protein"/>
    <property type="match status" value="1"/>
</dbReference>
<dbReference type="InterPro" id="IPR027417">
    <property type="entry name" value="P-loop_NTPase"/>
</dbReference>
<dbReference type="InterPro" id="IPR045055">
    <property type="entry name" value="DNA2/NAM7-like"/>
</dbReference>
<dbReference type="Gene3D" id="3.40.50.300">
    <property type="entry name" value="P-loop containing nucleotide triphosphate hydrolases"/>
    <property type="match status" value="2"/>
</dbReference>
<feature type="compositionally biased region" description="Low complexity" evidence="1">
    <location>
        <begin position="50"/>
        <end position="61"/>
    </location>
</feature>
<dbReference type="Pfam" id="PF13087">
    <property type="entry name" value="AAA_12"/>
    <property type="match status" value="1"/>
</dbReference>
<dbReference type="InterPro" id="IPR001202">
    <property type="entry name" value="WW_dom"/>
</dbReference>
<sequence length="1201" mass="129922">MSSRRPRSAKEEEILARQRRMAAQITGIDPSRASASVGKPPSSSAHKRPGSTSSGSSGGASNALAKQQRLLQHSAQKKKLDEMLGRTSTSVKGSVLKRPGGNKPSSTSCGGVANLAASQKRAMVRPRPGTAAAKDAALNKPVTAAAAIAAARSRVGINAGDNSSSGAKKPPPPPPPSASSSSTSLKRAPVRKAGLASLISSSGIGTDGLKSKPEKYYEKYEPEDFWRNVRTWDFLRDLNDHMQGQRRGGGPGKKAGNNQARKKPRPPPRLAEMLGTSSKKSPGRGYETEKKRSASPVPAAPDKASSSSSEKSKQKGESGKDDPLPDVFNSSRQYIALWAPLCLKEAQAQILSEAGGEIPYWSKPGKGPVPVAAQTLKKDVGGHSDVITIRIEPQKGAAAHSRWDGTSPSFMTNDIVLLSREDVWITKASKGDLDTSKGKTSASTSSSLVRGGADASDRQRRGMLGHVEYSRRSIDGLTLKVSRKLWLAIGGQDMWLLKVGSNVTALREFTALCRTSSISLLGYVLGEKISHKASKAAGAQPKTDKAALLEAMGGSNALGKGFMRYAGNKFNSSQLGAISAASVEYGEGGFTLVKGPPGTGKTTTLVALLNALCIRQFNKYYDELRKIVASHRSNKIALENAAKAKPRLLVCAPSNAAVDNVILKIMEDGFIDGHGNRYNPLIVRVGVGKSEAVKDVALEEKVESVLRESKDLGKMEQMVNGYKMEIQRVQSDIARMRHRLHALAAASSWPLSKEWEIRIDESSFEQTGKVFFVNHKEKRTTFECPPPPEPGEKHYPATAMPEYRAYMSKVVKLVEKYLSISSKLGRIGICQSMTGGKRGGSNQGSLRQQLETDILDSTHIVMTTLGTAGNQALESANKFEVVVVDEAAQSVEPAILVALQLGSSHAILVGDPQQLPATIFSVSGRTTKYDRSLFQRLEEAGHAVHLLDTQYRMHPKISDFPRRIFYDGKLLDGKNVLHPEYANPLSRLVFSKFPSFQNFTVLDLDSQEERGGTSLSNPSEAQLALHLFSSLRQETLGLSSQSRVAVITPYAQQANHLRRVFSSRLGSDYAKSVEVNTVDAFQGREANIVIFSCVRAAGSRGIGFLSDVRRMNVALTRAKHFLFVIARCRSIVVNPYWRDLVTHARETEGVVPVPFTGRGRDVKFPDLKSLKAAEPPAKAIMSVQKKRKAKESESEGEEGEM</sequence>
<dbReference type="PANTHER" id="PTHR10887">
    <property type="entry name" value="DNA2/NAM7 HELICASE FAMILY"/>
    <property type="match status" value="1"/>
</dbReference>
<dbReference type="SUPFAM" id="SSF52540">
    <property type="entry name" value="P-loop containing nucleoside triphosphate hydrolases"/>
    <property type="match status" value="1"/>
</dbReference>
<dbReference type="InterPro" id="IPR036020">
    <property type="entry name" value="WW_dom_sf"/>
</dbReference>
<feature type="region of interest" description="Disordered" evidence="1">
    <location>
        <begin position="238"/>
        <end position="326"/>
    </location>
</feature>
<name>A0A7S4IUR5_9STRA</name>
<dbReference type="InterPro" id="IPR041677">
    <property type="entry name" value="DNA2/NAM7_AAA_11"/>
</dbReference>
<dbReference type="PROSITE" id="PS50020">
    <property type="entry name" value="WW_DOMAIN_2"/>
    <property type="match status" value="1"/>
</dbReference>
<feature type="region of interest" description="Disordered" evidence="1">
    <location>
        <begin position="1"/>
        <end position="136"/>
    </location>
</feature>
<feature type="region of interest" description="Disordered" evidence="1">
    <location>
        <begin position="157"/>
        <end position="220"/>
    </location>
</feature>
<dbReference type="SUPFAM" id="SSF51045">
    <property type="entry name" value="WW domain"/>
    <property type="match status" value="1"/>
</dbReference>
<feature type="domain" description="WW" evidence="2">
    <location>
        <begin position="749"/>
        <end position="787"/>
    </location>
</feature>
<feature type="compositionally biased region" description="Basic and acidic residues" evidence="1">
    <location>
        <begin position="209"/>
        <end position="220"/>
    </location>
</feature>
<dbReference type="EMBL" id="HBKQ01022826">
    <property type="protein sequence ID" value="CAE2240160.1"/>
    <property type="molecule type" value="Transcribed_RNA"/>
</dbReference>
<evidence type="ECO:0000259" key="2">
    <source>
        <dbReference type="PROSITE" id="PS50020"/>
    </source>
</evidence>
<dbReference type="InterPro" id="IPR047187">
    <property type="entry name" value="SF1_C_Upf1"/>
</dbReference>
<accession>A0A7S4IUR5</accession>
<dbReference type="InterPro" id="IPR041679">
    <property type="entry name" value="DNA2/NAM7-like_C"/>
</dbReference>
<feature type="region of interest" description="Disordered" evidence="1">
    <location>
        <begin position="1175"/>
        <end position="1201"/>
    </location>
</feature>
<dbReference type="Gene3D" id="2.20.70.10">
    <property type="match status" value="1"/>
</dbReference>
<protein>
    <recommendedName>
        <fullName evidence="2">WW domain-containing protein</fullName>
    </recommendedName>
</protein>
<dbReference type="PANTHER" id="PTHR10887:SF495">
    <property type="entry name" value="HELICASE SENATAXIN ISOFORM X1-RELATED"/>
    <property type="match status" value="1"/>
</dbReference>
<feature type="compositionally biased region" description="Basic and acidic residues" evidence="1">
    <location>
        <begin position="310"/>
        <end position="323"/>
    </location>
</feature>
<gene>
    <name evidence="3" type="ORF">OAUR00152_LOCUS15521</name>
</gene>
<dbReference type="CDD" id="cd18808">
    <property type="entry name" value="SF1_C_Upf1"/>
    <property type="match status" value="1"/>
</dbReference>
<dbReference type="SMART" id="SM00456">
    <property type="entry name" value="WW"/>
    <property type="match status" value="1"/>
</dbReference>
<evidence type="ECO:0000313" key="3">
    <source>
        <dbReference type="EMBL" id="CAE2240160.1"/>
    </source>
</evidence>
<dbReference type="AlphaFoldDB" id="A0A7S4IUR5"/>
<dbReference type="Pfam" id="PF13086">
    <property type="entry name" value="AAA_11"/>
    <property type="match status" value="1"/>
</dbReference>
<evidence type="ECO:0000256" key="1">
    <source>
        <dbReference type="SAM" id="MobiDB-lite"/>
    </source>
</evidence>
<feature type="compositionally biased region" description="Low complexity" evidence="1">
    <location>
        <begin position="294"/>
        <end position="309"/>
    </location>
</feature>